<dbReference type="GO" id="GO:0016301">
    <property type="term" value="F:kinase activity"/>
    <property type="evidence" value="ECO:0007669"/>
    <property type="project" value="UniProtKB-KW"/>
</dbReference>
<keyword evidence="5" id="KW-0067">ATP-binding</keyword>
<dbReference type="InterPro" id="IPR005467">
    <property type="entry name" value="His_kinase_dom"/>
</dbReference>
<reference evidence="8 9" key="1">
    <citation type="journal article" date="2021" name="Elife">
        <title>Chloroplast acquisition without the gene transfer in kleptoplastic sea slugs, Plakobranchus ocellatus.</title>
        <authorList>
            <person name="Maeda T."/>
            <person name="Takahashi S."/>
            <person name="Yoshida T."/>
            <person name="Shimamura S."/>
            <person name="Takaki Y."/>
            <person name="Nagai Y."/>
            <person name="Toyoda A."/>
            <person name="Suzuki Y."/>
            <person name="Arimoto A."/>
            <person name="Ishii H."/>
            <person name="Satoh N."/>
            <person name="Nishiyama T."/>
            <person name="Hasebe M."/>
            <person name="Maruyama T."/>
            <person name="Minagawa J."/>
            <person name="Obokata J."/>
            <person name="Shigenobu S."/>
        </authorList>
    </citation>
    <scope>NUCLEOTIDE SEQUENCE [LARGE SCALE GENOMIC DNA]</scope>
</reference>
<dbReference type="AlphaFoldDB" id="A0AAV4F223"/>
<evidence type="ECO:0000256" key="3">
    <source>
        <dbReference type="ARBA" id="ARBA00022741"/>
    </source>
</evidence>
<keyword evidence="1" id="KW-0597">Phosphoprotein</keyword>
<evidence type="ECO:0000256" key="5">
    <source>
        <dbReference type="ARBA" id="ARBA00022840"/>
    </source>
</evidence>
<keyword evidence="4 8" id="KW-0418">Kinase</keyword>
<keyword evidence="2" id="KW-0808">Transferase</keyword>
<evidence type="ECO:0000313" key="8">
    <source>
        <dbReference type="EMBL" id="GFR66820.1"/>
    </source>
</evidence>
<dbReference type="GO" id="GO:0000160">
    <property type="term" value="P:phosphorelay signal transduction system"/>
    <property type="evidence" value="ECO:0007669"/>
    <property type="project" value="UniProtKB-KW"/>
</dbReference>
<dbReference type="EMBL" id="BMAT01004028">
    <property type="protein sequence ID" value="GFR66820.1"/>
    <property type="molecule type" value="Genomic_DNA"/>
</dbReference>
<dbReference type="Pfam" id="PF02518">
    <property type="entry name" value="HATPase_c"/>
    <property type="match status" value="1"/>
</dbReference>
<keyword evidence="3" id="KW-0547">Nucleotide-binding</keyword>
<dbReference type="Proteomes" id="UP000762676">
    <property type="component" value="Unassembled WGS sequence"/>
</dbReference>
<dbReference type="SMART" id="SM00387">
    <property type="entry name" value="HATPase_c"/>
    <property type="match status" value="1"/>
</dbReference>
<dbReference type="GO" id="GO:0005524">
    <property type="term" value="F:ATP binding"/>
    <property type="evidence" value="ECO:0007669"/>
    <property type="project" value="UniProtKB-KW"/>
</dbReference>
<accession>A0AAV4F223</accession>
<dbReference type="InterPro" id="IPR004358">
    <property type="entry name" value="Sig_transdc_His_kin-like_C"/>
</dbReference>
<sequence>MKEPQQIDDLDRMSEDVDRLRTISNRFSRIGFSPKLRRLNIVEETILAINYLRDRIPKQVTINTDVEREEIFVNLDSESYRWAVENIIFNGIDAMEGQGNIKIKINLQDHNVSIKILDSGKGMSKKTLEKAFESGFTTKNKGWGLGLALVSRIIKNGHKGKIKASSKEGEGSCFELIFNNAP</sequence>
<keyword evidence="9" id="KW-1185">Reference proteome</keyword>
<dbReference type="InterPro" id="IPR036890">
    <property type="entry name" value="HATPase_C_sf"/>
</dbReference>
<dbReference type="InterPro" id="IPR003594">
    <property type="entry name" value="HATPase_dom"/>
</dbReference>
<keyword evidence="6" id="KW-0902">Two-component regulatory system</keyword>
<dbReference type="PRINTS" id="PR00344">
    <property type="entry name" value="BCTRLSENSOR"/>
</dbReference>
<proteinExistence type="predicted"/>
<dbReference type="SUPFAM" id="SSF55874">
    <property type="entry name" value="ATPase domain of HSP90 chaperone/DNA topoisomerase II/histidine kinase"/>
    <property type="match status" value="1"/>
</dbReference>
<name>A0AAV4F223_9GAST</name>
<evidence type="ECO:0000256" key="1">
    <source>
        <dbReference type="ARBA" id="ARBA00022553"/>
    </source>
</evidence>
<comment type="caution">
    <text evidence="8">The sequence shown here is derived from an EMBL/GenBank/DDBJ whole genome shotgun (WGS) entry which is preliminary data.</text>
</comment>
<dbReference type="PANTHER" id="PTHR43065">
    <property type="entry name" value="SENSOR HISTIDINE KINASE"/>
    <property type="match status" value="1"/>
</dbReference>
<evidence type="ECO:0000259" key="7">
    <source>
        <dbReference type="PROSITE" id="PS50109"/>
    </source>
</evidence>
<evidence type="ECO:0000256" key="2">
    <source>
        <dbReference type="ARBA" id="ARBA00022679"/>
    </source>
</evidence>
<evidence type="ECO:0000313" key="9">
    <source>
        <dbReference type="Proteomes" id="UP000762676"/>
    </source>
</evidence>
<evidence type="ECO:0000256" key="6">
    <source>
        <dbReference type="ARBA" id="ARBA00023012"/>
    </source>
</evidence>
<gene>
    <name evidence="8" type="ORF">ElyMa_001981100</name>
</gene>
<dbReference type="PROSITE" id="PS50109">
    <property type="entry name" value="HIS_KIN"/>
    <property type="match status" value="1"/>
</dbReference>
<evidence type="ECO:0000256" key="4">
    <source>
        <dbReference type="ARBA" id="ARBA00022777"/>
    </source>
</evidence>
<dbReference type="PANTHER" id="PTHR43065:SF10">
    <property type="entry name" value="PEROXIDE STRESS-ACTIVATED HISTIDINE KINASE MAK3"/>
    <property type="match status" value="1"/>
</dbReference>
<organism evidence="8 9">
    <name type="scientific">Elysia marginata</name>
    <dbReference type="NCBI Taxonomy" id="1093978"/>
    <lineage>
        <taxon>Eukaryota</taxon>
        <taxon>Metazoa</taxon>
        <taxon>Spiralia</taxon>
        <taxon>Lophotrochozoa</taxon>
        <taxon>Mollusca</taxon>
        <taxon>Gastropoda</taxon>
        <taxon>Heterobranchia</taxon>
        <taxon>Euthyneura</taxon>
        <taxon>Panpulmonata</taxon>
        <taxon>Sacoglossa</taxon>
        <taxon>Placobranchoidea</taxon>
        <taxon>Plakobranchidae</taxon>
        <taxon>Elysia</taxon>
    </lineage>
</organism>
<dbReference type="Gene3D" id="3.30.565.10">
    <property type="entry name" value="Histidine kinase-like ATPase, C-terminal domain"/>
    <property type="match status" value="1"/>
</dbReference>
<protein>
    <submittedName>
        <fullName evidence="8">Sensor histidine kinase</fullName>
    </submittedName>
</protein>
<feature type="domain" description="Histidine kinase" evidence="7">
    <location>
        <begin position="1"/>
        <end position="182"/>
    </location>
</feature>